<evidence type="ECO:0000256" key="2">
    <source>
        <dbReference type="ARBA" id="ARBA00023157"/>
    </source>
</evidence>
<dbReference type="SMART" id="SM00199">
    <property type="entry name" value="SCY"/>
    <property type="match status" value="1"/>
</dbReference>
<dbReference type="AlphaFoldDB" id="A0AAW0JUC1"/>
<name>A0AAW0JUC1_MYOGA</name>
<gene>
    <name evidence="5" type="ORF">U0070_003415</name>
</gene>
<dbReference type="GO" id="GO:0006954">
    <property type="term" value="P:inflammatory response"/>
    <property type="evidence" value="ECO:0007669"/>
    <property type="project" value="TreeGrafter"/>
</dbReference>
<dbReference type="GO" id="GO:0008009">
    <property type="term" value="F:chemokine activity"/>
    <property type="evidence" value="ECO:0007669"/>
    <property type="project" value="InterPro"/>
</dbReference>
<protein>
    <recommendedName>
        <fullName evidence="4">Chemokine interleukin-8-like domain-containing protein</fullName>
    </recommendedName>
</protein>
<organism evidence="5 6">
    <name type="scientific">Myodes glareolus</name>
    <name type="common">Bank vole</name>
    <name type="synonym">Clethrionomys glareolus</name>
    <dbReference type="NCBI Taxonomy" id="447135"/>
    <lineage>
        <taxon>Eukaryota</taxon>
        <taxon>Metazoa</taxon>
        <taxon>Chordata</taxon>
        <taxon>Craniata</taxon>
        <taxon>Vertebrata</taxon>
        <taxon>Euteleostomi</taxon>
        <taxon>Mammalia</taxon>
        <taxon>Eutheria</taxon>
        <taxon>Euarchontoglires</taxon>
        <taxon>Glires</taxon>
        <taxon>Rodentia</taxon>
        <taxon>Myomorpha</taxon>
        <taxon>Muroidea</taxon>
        <taxon>Cricetidae</taxon>
        <taxon>Arvicolinae</taxon>
        <taxon>Myodes</taxon>
    </lineage>
</organism>
<evidence type="ECO:0000256" key="3">
    <source>
        <dbReference type="SAM" id="SignalP"/>
    </source>
</evidence>
<dbReference type="EMBL" id="JBBHLL010000019">
    <property type="protein sequence ID" value="KAK7829960.1"/>
    <property type="molecule type" value="Genomic_DNA"/>
</dbReference>
<sequence length="114" mass="12424">MKPSTTAFSFLVLAAALGLQAPGIICAAEREVLKAEPGLAPRVLHLGFEESSDCCFSYAYVSRTKCSKFVYYFPTSGSCIKPGIIFVTKKGNWVCANPRDLKVQKCIKVLKPNS</sequence>
<dbReference type="GO" id="GO:0005615">
    <property type="term" value="C:extracellular space"/>
    <property type="evidence" value="ECO:0007669"/>
    <property type="project" value="UniProtKB-KW"/>
</dbReference>
<dbReference type="GO" id="GO:0061844">
    <property type="term" value="P:antimicrobial humoral immune response mediated by antimicrobial peptide"/>
    <property type="evidence" value="ECO:0007669"/>
    <property type="project" value="TreeGrafter"/>
</dbReference>
<feature type="domain" description="Chemokine interleukin-8-like" evidence="4">
    <location>
        <begin position="51"/>
        <end position="110"/>
    </location>
</feature>
<dbReference type="GO" id="GO:0048020">
    <property type="term" value="F:CCR chemokine receptor binding"/>
    <property type="evidence" value="ECO:0007669"/>
    <property type="project" value="TreeGrafter"/>
</dbReference>
<dbReference type="GO" id="GO:0030335">
    <property type="term" value="P:positive regulation of cell migration"/>
    <property type="evidence" value="ECO:0007669"/>
    <property type="project" value="TreeGrafter"/>
</dbReference>
<dbReference type="PANTHER" id="PTHR12015:SF77">
    <property type="entry name" value="C-C MOTIF CHEMOKINE 15"/>
    <property type="match status" value="1"/>
</dbReference>
<proteinExistence type="predicted"/>
<feature type="chain" id="PRO_5043687657" description="Chemokine interleukin-8-like domain-containing protein" evidence="3">
    <location>
        <begin position="28"/>
        <end position="114"/>
    </location>
</feature>
<keyword evidence="6" id="KW-1185">Reference proteome</keyword>
<evidence type="ECO:0000256" key="1">
    <source>
        <dbReference type="ARBA" id="ARBA00022514"/>
    </source>
</evidence>
<dbReference type="InterPro" id="IPR001811">
    <property type="entry name" value="Chemokine_IL8-like_dom"/>
</dbReference>
<dbReference type="InterPro" id="IPR039809">
    <property type="entry name" value="Chemokine_b/g/d"/>
</dbReference>
<accession>A0AAW0JUC1</accession>
<dbReference type="Pfam" id="PF00048">
    <property type="entry name" value="IL8"/>
    <property type="match status" value="1"/>
</dbReference>
<keyword evidence="1" id="KW-0202">Cytokine</keyword>
<dbReference type="GO" id="GO:0070098">
    <property type="term" value="P:chemokine-mediated signaling pathway"/>
    <property type="evidence" value="ECO:0007669"/>
    <property type="project" value="TreeGrafter"/>
</dbReference>
<keyword evidence="2" id="KW-1015">Disulfide bond</keyword>
<dbReference type="PANTHER" id="PTHR12015">
    <property type="entry name" value="SMALL INDUCIBLE CYTOKINE A"/>
    <property type="match status" value="1"/>
</dbReference>
<dbReference type="SUPFAM" id="SSF54117">
    <property type="entry name" value="Interleukin 8-like chemokines"/>
    <property type="match status" value="1"/>
</dbReference>
<dbReference type="CDD" id="cd00272">
    <property type="entry name" value="Chemokine_CC"/>
    <property type="match status" value="1"/>
</dbReference>
<keyword evidence="3" id="KW-0732">Signal</keyword>
<reference evidence="5 6" key="1">
    <citation type="journal article" date="2023" name="bioRxiv">
        <title>Conserved and derived expression patterns and positive selection on dental genes reveal complex evolutionary context of ever-growing rodent molars.</title>
        <authorList>
            <person name="Calamari Z.T."/>
            <person name="Song A."/>
            <person name="Cohen E."/>
            <person name="Akter M."/>
            <person name="Roy R.D."/>
            <person name="Hallikas O."/>
            <person name="Christensen M.M."/>
            <person name="Li P."/>
            <person name="Marangoni P."/>
            <person name="Jernvall J."/>
            <person name="Klein O.D."/>
        </authorList>
    </citation>
    <scope>NUCLEOTIDE SEQUENCE [LARGE SCALE GENOMIC DNA]</scope>
    <source>
        <strain evidence="5">V071</strain>
    </source>
</reference>
<evidence type="ECO:0000313" key="5">
    <source>
        <dbReference type="EMBL" id="KAK7829960.1"/>
    </source>
</evidence>
<feature type="signal peptide" evidence="3">
    <location>
        <begin position="1"/>
        <end position="27"/>
    </location>
</feature>
<dbReference type="Gene3D" id="2.40.50.40">
    <property type="match status" value="1"/>
</dbReference>
<dbReference type="InterPro" id="IPR036048">
    <property type="entry name" value="Interleukin_8-like_sf"/>
</dbReference>
<evidence type="ECO:0000313" key="6">
    <source>
        <dbReference type="Proteomes" id="UP001488838"/>
    </source>
</evidence>
<comment type="caution">
    <text evidence="5">The sequence shown here is derived from an EMBL/GenBank/DDBJ whole genome shotgun (WGS) entry which is preliminary data.</text>
</comment>
<evidence type="ECO:0000259" key="4">
    <source>
        <dbReference type="SMART" id="SM00199"/>
    </source>
</evidence>
<dbReference type="Proteomes" id="UP001488838">
    <property type="component" value="Unassembled WGS sequence"/>
</dbReference>